<dbReference type="AlphaFoldDB" id="A0A2U9IB39"/>
<evidence type="ECO:0000313" key="2">
    <source>
        <dbReference type="EMBL" id="AWR93231.1"/>
    </source>
</evidence>
<protein>
    <submittedName>
        <fullName evidence="2">Uncharacterized protein</fullName>
    </submittedName>
</protein>
<gene>
    <name evidence="2" type="ORF">DFR85_00005</name>
</gene>
<feature type="transmembrane region" description="Helical" evidence="1">
    <location>
        <begin position="79"/>
        <end position="112"/>
    </location>
</feature>
<evidence type="ECO:0000313" key="3">
    <source>
        <dbReference type="Proteomes" id="UP000248044"/>
    </source>
</evidence>
<reference evidence="2 3" key="1">
    <citation type="submission" date="2018-05" db="EMBL/GenBank/DDBJ databases">
        <title>Complete Genome Sequences of Extremely Thermoacidophilic, Metal-Mobilizing Type-Strain Members of the Archaeal Family Sulfolobaceae: Acidianus brierleyi DSM-1651T, Acidianus sulfidivorans DSM-18786T, Metallosphaera hakonensis DSM-7519T, and Metallosphaera prunae DSM-10039T.</title>
        <authorList>
            <person name="Counts J.A."/>
            <person name="Kelly R.M."/>
        </authorList>
    </citation>
    <scope>NUCLEOTIDE SEQUENCE [LARGE SCALE GENOMIC DNA]</scope>
    <source>
        <strain evidence="2 3">DSM 1651</strain>
    </source>
</reference>
<dbReference type="Proteomes" id="UP000248044">
    <property type="component" value="Chromosome"/>
</dbReference>
<keyword evidence="1" id="KW-0812">Transmembrane</keyword>
<feature type="transmembrane region" description="Helical" evidence="1">
    <location>
        <begin position="44"/>
        <end position="67"/>
    </location>
</feature>
<accession>A0A2U9IB39</accession>
<feature type="transmembrane region" description="Helical" evidence="1">
    <location>
        <begin position="7"/>
        <end position="24"/>
    </location>
</feature>
<dbReference type="KEGG" id="abri:DFR85_00005"/>
<dbReference type="EMBL" id="CP029289">
    <property type="protein sequence ID" value="AWR93231.1"/>
    <property type="molecule type" value="Genomic_DNA"/>
</dbReference>
<sequence>MHGFFSLIYYGSVMIFGVIVAPRLSKLSNETVNDLMYNLFPTLVSFIEATGMITIVFGAGEFIHYLIGYYRSGGISEVYHVLFSTGWGICIFSGAILGIIGFSIGLLIGHYFEKLFKLFRSIDPESIDEIKLVQGKLKYYSTFGALLLTITVILMILGVSFLPLPQ</sequence>
<evidence type="ECO:0000256" key="1">
    <source>
        <dbReference type="SAM" id="Phobius"/>
    </source>
</evidence>
<organism evidence="2 3">
    <name type="scientific">Acidianus brierleyi</name>
    <dbReference type="NCBI Taxonomy" id="41673"/>
    <lineage>
        <taxon>Archaea</taxon>
        <taxon>Thermoproteota</taxon>
        <taxon>Thermoprotei</taxon>
        <taxon>Sulfolobales</taxon>
        <taxon>Sulfolobaceae</taxon>
        <taxon>Acidianus</taxon>
    </lineage>
</organism>
<name>A0A2U9IB39_9CREN</name>
<keyword evidence="3" id="KW-1185">Reference proteome</keyword>
<keyword evidence="1" id="KW-1133">Transmembrane helix</keyword>
<keyword evidence="1" id="KW-0472">Membrane</keyword>
<feature type="transmembrane region" description="Helical" evidence="1">
    <location>
        <begin position="139"/>
        <end position="164"/>
    </location>
</feature>
<proteinExistence type="predicted"/>